<comment type="caution">
    <text evidence="1">The sequence shown here is derived from an EMBL/GenBank/DDBJ whole genome shotgun (WGS) entry which is preliminary data.</text>
</comment>
<evidence type="ECO:0008006" key="3">
    <source>
        <dbReference type="Google" id="ProtNLM"/>
    </source>
</evidence>
<proteinExistence type="predicted"/>
<name>A0A428MF17_9BACT</name>
<dbReference type="EMBL" id="RSDW01000001">
    <property type="protein sequence ID" value="RSL15488.1"/>
    <property type="molecule type" value="Genomic_DNA"/>
</dbReference>
<accession>A0A428MF17</accession>
<organism evidence="1 2">
    <name type="scientific">Edaphobacter aggregans</name>
    <dbReference type="NCBI Taxonomy" id="570835"/>
    <lineage>
        <taxon>Bacteria</taxon>
        <taxon>Pseudomonadati</taxon>
        <taxon>Acidobacteriota</taxon>
        <taxon>Terriglobia</taxon>
        <taxon>Terriglobales</taxon>
        <taxon>Acidobacteriaceae</taxon>
        <taxon>Edaphobacter</taxon>
    </lineage>
</organism>
<dbReference type="Proteomes" id="UP000269669">
    <property type="component" value="Unassembled WGS sequence"/>
</dbReference>
<dbReference type="AlphaFoldDB" id="A0A428MF17"/>
<evidence type="ECO:0000313" key="1">
    <source>
        <dbReference type="EMBL" id="RSL15488.1"/>
    </source>
</evidence>
<dbReference type="RefSeq" id="WP_125484221.1">
    <property type="nucleotide sequence ID" value="NZ_RSDW01000001.1"/>
</dbReference>
<keyword evidence="2" id="KW-1185">Reference proteome</keyword>
<reference evidence="1 2" key="1">
    <citation type="submission" date="2018-12" db="EMBL/GenBank/DDBJ databases">
        <title>Sequencing of bacterial isolates from soil warming experiment in Harvard Forest, Massachusetts, USA.</title>
        <authorList>
            <person name="Deangelis K."/>
        </authorList>
    </citation>
    <scope>NUCLEOTIDE SEQUENCE [LARGE SCALE GENOMIC DNA]</scope>
    <source>
        <strain evidence="1 2">EB153</strain>
    </source>
</reference>
<sequence>MGLSDQPFEVMCPDCGAMLKIDPVTRAIIAHKSAPKKKMFEDFGEAAKALRESDARRDSIFAQSVEAQKNKDDVLAKKFAEAVKKAKETPLGERPLRDFDLD</sequence>
<dbReference type="OrthoDB" id="9812857at2"/>
<gene>
    <name evidence="1" type="ORF">EDE15_0977</name>
</gene>
<evidence type="ECO:0000313" key="2">
    <source>
        <dbReference type="Proteomes" id="UP000269669"/>
    </source>
</evidence>
<protein>
    <recommendedName>
        <fullName evidence="3">2-nitropropane dioxygenase</fullName>
    </recommendedName>
</protein>